<sequence length="73" mass="8679">MNPSEMQRKAPPWRWKHHNRAPLTPRCRDDNGGFVEKKRGKCGEKKERSACYCVYIEGSRCKRLHLVLYLRCC</sequence>
<evidence type="ECO:0000313" key="2">
    <source>
        <dbReference type="Proteomes" id="UP000694416"/>
    </source>
</evidence>
<proteinExistence type="predicted"/>
<accession>A0A8C9GLK1</accession>
<name>A0A8C9GLK1_9PRIM</name>
<dbReference type="Ensembl" id="ENSPTET00000010810.1">
    <property type="protein sequence ID" value="ENSPTEP00000007059.1"/>
    <property type="gene ID" value="ENSPTEG00000008064.1"/>
</dbReference>
<dbReference type="Proteomes" id="UP000694416">
    <property type="component" value="Unplaced"/>
</dbReference>
<organism evidence="1 2">
    <name type="scientific">Piliocolobus tephrosceles</name>
    <name type="common">Ugandan red Colobus</name>
    <dbReference type="NCBI Taxonomy" id="591936"/>
    <lineage>
        <taxon>Eukaryota</taxon>
        <taxon>Metazoa</taxon>
        <taxon>Chordata</taxon>
        <taxon>Craniata</taxon>
        <taxon>Vertebrata</taxon>
        <taxon>Euteleostomi</taxon>
        <taxon>Mammalia</taxon>
        <taxon>Eutheria</taxon>
        <taxon>Euarchontoglires</taxon>
        <taxon>Primates</taxon>
        <taxon>Haplorrhini</taxon>
        <taxon>Catarrhini</taxon>
        <taxon>Cercopithecidae</taxon>
        <taxon>Colobinae</taxon>
        <taxon>Piliocolobus</taxon>
    </lineage>
</organism>
<protein>
    <submittedName>
        <fullName evidence="1">Uncharacterized protein</fullName>
    </submittedName>
</protein>
<evidence type="ECO:0000313" key="1">
    <source>
        <dbReference type="Ensembl" id="ENSPTEP00000007059.1"/>
    </source>
</evidence>
<reference evidence="1" key="2">
    <citation type="submission" date="2025-09" db="UniProtKB">
        <authorList>
            <consortium name="Ensembl"/>
        </authorList>
    </citation>
    <scope>IDENTIFICATION</scope>
</reference>
<dbReference type="AlphaFoldDB" id="A0A8C9GLK1"/>
<keyword evidence="2" id="KW-1185">Reference proteome</keyword>
<reference evidence="1" key="1">
    <citation type="submission" date="2025-08" db="UniProtKB">
        <authorList>
            <consortium name="Ensembl"/>
        </authorList>
    </citation>
    <scope>IDENTIFICATION</scope>
</reference>